<evidence type="ECO:0000256" key="2">
    <source>
        <dbReference type="ARBA" id="ARBA00022630"/>
    </source>
</evidence>
<organism evidence="5 6">
    <name type="scientific">Ramularia collo-cygni</name>
    <dbReference type="NCBI Taxonomy" id="112498"/>
    <lineage>
        <taxon>Eukaryota</taxon>
        <taxon>Fungi</taxon>
        <taxon>Dikarya</taxon>
        <taxon>Ascomycota</taxon>
        <taxon>Pezizomycotina</taxon>
        <taxon>Dothideomycetes</taxon>
        <taxon>Dothideomycetidae</taxon>
        <taxon>Mycosphaerellales</taxon>
        <taxon>Mycosphaerellaceae</taxon>
        <taxon>Ramularia</taxon>
    </lineage>
</organism>
<dbReference type="GeneID" id="35606416"/>
<dbReference type="SUPFAM" id="SSF51905">
    <property type="entry name" value="FAD/NAD(P)-binding domain"/>
    <property type="match status" value="2"/>
</dbReference>
<evidence type="ECO:0000256" key="1">
    <source>
        <dbReference type="ARBA" id="ARBA00010139"/>
    </source>
</evidence>
<dbReference type="Gene3D" id="3.50.50.60">
    <property type="entry name" value="FAD/NAD(P)-binding domain"/>
    <property type="match status" value="2"/>
</dbReference>
<dbReference type="Proteomes" id="UP000225277">
    <property type="component" value="Unassembled WGS sequence"/>
</dbReference>
<dbReference type="GO" id="GO:0050660">
    <property type="term" value="F:flavin adenine dinucleotide binding"/>
    <property type="evidence" value="ECO:0007669"/>
    <property type="project" value="InterPro"/>
</dbReference>
<dbReference type="InterPro" id="IPR036188">
    <property type="entry name" value="FAD/NAD-bd_sf"/>
</dbReference>
<evidence type="ECO:0000313" key="5">
    <source>
        <dbReference type="EMBL" id="CZT25729.1"/>
    </source>
</evidence>
<dbReference type="Pfam" id="PF00743">
    <property type="entry name" value="FMO-like"/>
    <property type="match status" value="1"/>
</dbReference>
<dbReference type="OrthoDB" id="74360at2759"/>
<dbReference type="InterPro" id="IPR051209">
    <property type="entry name" value="FAD-bind_Monooxygenase_sf"/>
</dbReference>
<dbReference type="GO" id="GO:0004499">
    <property type="term" value="F:N,N-dimethylaniline monooxygenase activity"/>
    <property type="evidence" value="ECO:0007669"/>
    <property type="project" value="InterPro"/>
</dbReference>
<comment type="similarity">
    <text evidence="1">Belongs to the FAD-binding monooxygenase family.</text>
</comment>
<evidence type="ECO:0000256" key="3">
    <source>
        <dbReference type="ARBA" id="ARBA00022827"/>
    </source>
</evidence>
<keyword evidence="4" id="KW-0560">Oxidoreductase</keyword>
<dbReference type="EMBL" id="FJUY01000030">
    <property type="protein sequence ID" value="CZT25729.1"/>
    <property type="molecule type" value="Genomic_DNA"/>
</dbReference>
<keyword evidence="2" id="KW-0285">Flavoprotein</keyword>
<name>A0A2D3VQQ8_9PEZI</name>
<dbReference type="RefSeq" id="XP_023632387.1">
    <property type="nucleotide sequence ID" value="XM_023776619.1"/>
</dbReference>
<dbReference type="InterPro" id="IPR020946">
    <property type="entry name" value="Flavin_mOase-like"/>
</dbReference>
<evidence type="ECO:0000313" key="6">
    <source>
        <dbReference type="Proteomes" id="UP000225277"/>
    </source>
</evidence>
<gene>
    <name evidence="5" type="ORF">RCC_11398</name>
</gene>
<reference evidence="5 6" key="1">
    <citation type="submission" date="2016-03" db="EMBL/GenBank/DDBJ databases">
        <authorList>
            <person name="Ploux O."/>
        </authorList>
    </citation>
    <scope>NUCLEOTIDE SEQUENCE [LARGE SCALE GENOMIC DNA]</scope>
    <source>
        <strain evidence="5 6">URUG2</strain>
    </source>
</reference>
<dbReference type="PANTHER" id="PTHR42877">
    <property type="entry name" value="L-ORNITHINE N(5)-MONOOXYGENASE-RELATED"/>
    <property type="match status" value="1"/>
</dbReference>
<protein>
    <submittedName>
        <fullName evidence="5">Related to monooxigenase</fullName>
    </submittedName>
</protein>
<dbReference type="GO" id="GO:0050661">
    <property type="term" value="F:NADP binding"/>
    <property type="evidence" value="ECO:0007669"/>
    <property type="project" value="InterPro"/>
</dbReference>
<accession>A0A2D3VQQ8</accession>
<keyword evidence="6" id="KW-1185">Reference proteome</keyword>
<proteinExistence type="inferred from homology"/>
<dbReference type="PANTHER" id="PTHR42877:SF6">
    <property type="entry name" value="MONOOXYGENASE, PUTATIVE (AFU_ORTHOLOGUE AFUA_3G15050)-RELATED"/>
    <property type="match status" value="1"/>
</dbReference>
<dbReference type="AlphaFoldDB" id="A0A2D3VQQ8"/>
<sequence>MNAATTPINDDDVGEEWIYPWPTNFHLSEHYIDDILSLKVCVIGAGLAGITAGVMLPAKVPGIELTILEKNGDVGGTWYENVYPGVRCDVPSTVYQASFSPNKNWSEQYAQGSEILEYWKSIARKFDVYSMLRLNTKVVASHWDPSRSQWRVETTNVTTGEEAVEYFHFLITAIGHFNEWKLPSYPGMSDFRGVIHHSSAWDPAFDARGKRIATIGNGASGIQVTTALQKIAGHIDHYARNPTWIAGSFNSALEDRKDEPMPFTPEERRAFENPAEYLKYRKGLEGSFFRGFDGQLKGSETSRNAKRKFLESMKRRLEDGDEELVAKLTPTFPPNCRRLTPGPGYLEALKAENVRLIQTPIERFTASGIVTTDGIHREVDAVIASTGANVDYAPPFPITANGLDLSKDWKPEGKFGFPYSYLGLCTPGFPNLAYILGPNPAGINGTVPHAVETQVTYMAKMLRKMSSQRIKSMTPSKAATDDFVEYCDAFFPRTNLSLNCSSWSNGGRAGNRIHGHWPGSGSHSTRAKAEPRWEDFEYEYERPENRFAYFGNGQTRMENDPESDMTPYLSENPDLRDLLEKWYL</sequence>
<keyword evidence="3" id="KW-0274">FAD</keyword>
<evidence type="ECO:0000256" key="4">
    <source>
        <dbReference type="ARBA" id="ARBA00023002"/>
    </source>
</evidence>